<gene>
    <name evidence="1" type="ORF">AB6A40_009560</name>
</gene>
<accession>A0ABD6ESM3</accession>
<dbReference type="Proteomes" id="UP001608902">
    <property type="component" value="Unassembled WGS sequence"/>
</dbReference>
<dbReference type="InterPro" id="IPR045001">
    <property type="entry name" value="DRG"/>
</dbReference>
<name>A0ABD6ESM3_9BILA</name>
<sequence length="70" mass="7452">MSVLQKIAEIEAEMARTQKNKATMGHLGMLKARIAKLRRELINPKGGGGPSAEGFDVAKTGDARIGFVGK</sequence>
<organism evidence="1 2">
    <name type="scientific">Gnathostoma spinigerum</name>
    <dbReference type="NCBI Taxonomy" id="75299"/>
    <lineage>
        <taxon>Eukaryota</taxon>
        <taxon>Metazoa</taxon>
        <taxon>Ecdysozoa</taxon>
        <taxon>Nematoda</taxon>
        <taxon>Chromadorea</taxon>
        <taxon>Rhabditida</taxon>
        <taxon>Spirurina</taxon>
        <taxon>Gnathostomatomorpha</taxon>
        <taxon>Gnathostomatoidea</taxon>
        <taxon>Gnathostomatidae</taxon>
        <taxon>Gnathostoma</taxon>
    </lineage>
</organism>
<evidence type="ECO:0000313" key="2">
    <source>
        <dbReference type="Proteomes" id="UP001608902"/>
    </source>
</evidence>
<proteinExistence type="predicted"/>
<evidence type="ECO:0000313" key="1">
    <source>
        <dbReference type="EMBL" id="MFH4982851.1"/>
    </source>
</evidence>
<comment type="caution">
    <text evidence="1">The sequence shown here is derived from an EMBL/GenBank/DDBJ whole genome shotgun (WGS) entry which is preliminary data.</text>
</comment>
<dbReference type="AlphaFoldDB" id="A0ABD6ESM3"/>
<dbReference type="Gene3D" id="6.10.140.1070">
    <property type="match status" value="1"/>
</dbReference>
<dbReference type="EMBL" id="JBGFUD010010279">
    <property type="protein sequence ID" value="MFH4982851.1"/>
    <property type="molecule type" value="Genomic_DNA"/>
</dbReference>
<protein>
    <recommendedName>
        <fullName evidence="3">Developmentally regulated GTP binding protein 1</fullName>
    </recommendedName>
</protein>
<reference evidence="1 2" key="1">
    <citation type="submission" date="2024-08" db="EMBL/GenBank/DDBJ databases">
        <title>Gnathostoma spinigerum genome.</title>
        <authorList>
            <person name="Gonzalez-Bertolin B."/>
            <person name="Monzon S."/>
            <person name="Zaballos A."/>
            <person name="Jimenez P."/>
            <person name="Dekumyoy P."/>
            <person name="Varona S."/>
            <person name="Cuesta I."/>
            <person name="Sumanam S."/>
            <person name="Adisakwattana P."/>
            <person name="Gasser R.B."/>
            <person name="Hernandez-Gonzalez A."/>
            <person name="Young N.D."/>
            <person name="Perteguer M.J."/>
        </authorList>
    </citation>
    <scope>NUCLEOTIDE SEQUENCE [LARGE SCALE GENOMIC DNA]</scope>
    <source>
        <strain evidence="1">AL3</strain>
        <tissue evidence="1">Liver</tissue>
    </source>
</reference>
<dbReference type="PANTHER" id="PTHR43127">
    <property type="entry name" value="DEVELOPMENTALLY-REGULATED GTP-BINDING PROTEIN 2"/>
    <property type="match status" value="1"/>
</dbReference>
<keyword evidence="2" id="KW-1185">Reference proteome</keyword>
<evidence type="ECO:0008006" key="3">
    <source>
        <dbReference type="Google" id="ProtNLM"/>
    </source>
</evidence>